<dbReference type="PANTHER" id="PTHR24351">
    <property type="entry name" value="RIBOSOMAL PROTEIN S6 KINASE"/>
    <property type="match status" value="1"/>
</dbReference>
<dbReference type="Pfam" id="PF21494">
    <property type="entry name" value="PKC_C2"/>
    <property type="match status" value="1"/>
</dbReference>
<proteinExistence type="predicted"/>
<accession>A0A4U5VRH1</accession>
<dbReference type="PROSITE" id="PS51285">
    <property type="entry name" value="AGC_KINASE_CTER"/>
    <property type="match status" value="1"/>
</dbReference>
<evidence type="ECO:0000313" key="8">
    <source>
        <dbReference type="EMBL" id="TKS90580.1"/>
    </source>
</evidence>
<reference evidence="8 9" key="1">
    <citation type="submission" date="2019-01" db="EMBL/GenBank/DDBJ databases">
        <title>Genome Assembly of Collichthys lucidus.</title>
        <authorList>
            <person name="Cai M."/>
            <person name="Xiao S."/>
        </authorList>
    </citation>
    <scope>NUCLEOTIDE SEQUENCE [LARGE SCALE GENOMIC DNA]</scope>
    <source>
        <strain evidence="8">JT15FE1705JMU</strain>
        <tissue evidence="8">Muscle</tissue>
    </source>
</reference>
<dbReference type="GO" id="GO:0004674">
    <property type="term" value="F:protein serine/threonine kinase activity"/>
    <property type="evidence" value="ECO:0007669"/>
    <property type="project" value="UniProtKB-KW"/>
</dbReference>
<evidence type="ECO:0000256" key="4">
    <source>
        <dbReference type="ARBA" id="ARBA00022777"/>
    </source>
</evidence>
<evidence type="ECO:0000256" key="3">
    <source>
        <dbReference type="ARBA" id="ARBA00022741"/>
    </source>
</evidence>
<dbReference type="EMBL" id="CM014099">
    <property type="protein sequence ID" value="TKS90580.1"/>
    <property type="molecule type" value="Genomic_DNA"/>
</dbReference>
<name>A0A4U5VRH1_COLLU</name>
<evidence type="ECO:0000313" key="9">
    <source>
        <dbReference type="Proteomes" id="UP000298787"/>
    </source>
</evidence>
<dbReference type="InterPro" id="IPR000961">
    <property type="entry name" value="AGC-kinase_C"/>
</dbReference>
<organism evidence="8 9">
    <name type="scientific">Collichthys lucidus</name>
    <name type="common">Big head croaker</name>
    <name type="synonym">Sciaena lucida</name>
    <dbReference type="NCBI Taxonomy" id="240159"/>
    <lineage>
        <taxon>Eukaryota</taxon>
        <taxon>Metazoa</taxon>
        <taxon>Chordata</taxon>
        <taxon>Craniata</taxon>
        <taxon>Vertebrata</taxon>
        <taxon>Euteleostomi</taxon>
        <taxon>Actinopterygii</taxon>
        <taxon>Neopterygii</taxon>
        <taxon>Teleostei</taxon>
        <taxon>Neoteleostei</taxon>
        <taxon>Acanthomorphata</taxon>
        <taxon>Eupercaria</taxon>
        <taxon>Sciaenidae</taxon>
        <taxon>Collichthys</taxon>
    </lineage>
</organism>
<feature type="domain" description="AGC-kinase C-terminal" evidence="7">
    <location>
        <begin position="231"/>
        <end position="259"/>
    </location>
</feature>
<evidence type="ECO:0000256" key="2">
    <source>
        <dbReference type="ARBA" id="ARBA00022679"/>
    </source>
</evidence>
<gene>
    <name evidence="8" type="ORF">D9C73_024713</name>
</gene>
<evidence type="ECO:0000259" key="7">
    <source>
        <dbReference type="PROSITE" id="PS51285"/>
    </source>
</evidence>
<sequence>MSPFLRIGFSTFEMDPGLAYHEEVLNPYCAVYMKEAIDTEKGQVYKQKKPTMYPPWSTTFDAHVHRGRIMHVMVKDRTAELKSEATVALDTLATRCKKENGKLEIWVSEVGLAKSIKESDIIGREGPVGIGQPGVVRAPSGLATATPASKDVQGVSWDGPADANSSIAEEPTDEEPLFYAAEIICGLQFLHTKGIIYSLVISGVFVLQLFVREPEERLGVKGNIREHNFFSSTDWKALEQRQVAPPFKPTLKTPLAGKT</sequence>
<dbReference type="GO" id="GO:0005524">
    <property type="term" value="F:ATP binding"/>
    <property type="evidence" value="ECO:0007669"/>
    <property type="project" value="UniProtKB-KW"/>
</dbReference>
<dbReference type="SUPFAM" id="SSF49562">
    <property type="entry name" value="C2 domain (Calcium/lipid-binding domain, CaLB)"/>
    <property type="match status" value="1"/>
</dbReference>
<keyword evidence="5" id="KW-0067">ATP-binding</keyword>
<dbReference type="STRING" id="240159.A0A4U5VRH1"/>
<dbReference type="InterPro" id="IPR035892">
    <property type="entry name" value="C2_domain_sf"/>
</dbReference>
<keyword evidence="3" id="KW-0547">Nucleotide-binding</keyword>
<dbReference type="FunFam" id="2.60.40.150:FF:000049">
    <property type="entry name" value="Protein kinase C delta type"/>
    <property type="match status" value="1"/>
</dbReference>
<dbReference type="Gene3D" id="2.60.40.150">
    <property type="entry name" value="C2 domain"/>
    <property type="match status" value="1"/>
</dbReference>
<dbReference type="Gene3D" id="1.10.510.10">
    <property type="entry name" value="Transferase(Phosphotransferase) domain 1"/>
    <property type="match status" value="1"/>
</dbReference>
<dbReference type="Proteomes" id="UP000298787">
    <property type="component" value="Chromosome 22"/>
</dbReference>
<protein>
    <submittedName>
        <fullName evidence="8">Protein kinase C theta type</fullName>
    </submittedName>
</protein>
<keyword evidence="4 8" id="KW-0418">Kinase</keyword>
<evidence type="ECO:0000256" key="1">
    <source>
        <dbReference type="ARBA" id="ARBA00022527"/>
    </source>
</evidence>
<feature type="region of interest" description="Disordered" evidence="6">
    <location>
        <begin position="145"/>
        <end position="170"/>
    </location>
</feature>
<dbReference type="AlphaFoldDB" id="A0A4U5VRH1"/>
<keyword evidence="9" id="KW-1185">Reference proteome</keyword>
<keyword evidence="2" id="KW-0808">Transferase</keyword>
<keyword evidence="1" id="KW-0723">Serine/threonine-protein kinase</keyword>
<evidence type="ECO:0000256" key="6">
    <source>
        <dbReference type="SAM" id="MobiDB-lite"/>
    </source>
</evidence>
<evidence type="ECO:0000256" key="5">
    <source>
        <dbReference type="ARBA" id="ARBA00022840"/>
    </source>
</evidence>